<comment type="caution">
    <text evidence="2">The sequence shown here is derived from an EMBL/GenBank/DDBJ whole genome shotgun (WGS) entry which is preliminary data.</text>
</comment>
<keyword evidence="3" id="KW-1185">Reference proteome</keyword>
<dbReference type="OrthoDB" id="2289008at2759"/>
<dbReference type="InParanoid" id="A0A1X2H7W7"/>
<feature type="compositionally biased region" description="Polar residues" evidence="1">
    <location>
        <begin position="28"/>
        <end position="38"/>
    </location>
</feature>
<name>A0A1X2H7W7_SYNRA</name>
<evidence type="ECO:0000313" key="2">
    <source>
        <dbReference type="EMBL" id="ORY94634.1"/>
    </source>
</evidence>
<dbReference type="OMA" id="DTEGMQD"/>
<dbReference type="Proteomes" id="UP000242180">
    <property type="component" value="Unassembled WGS sequence"/>
</dbReference>
<sequence length="194" mass="22765">MSNTLNFGSFHARHFGSQSTQAWQHILGSSQPQQQENHTGYYYDRSSDPYTTTYAYDQDYYYENQPNYAYYDTQGADQKEAYHEEYIEEEEEQPSTSQLTQEQIEIFRFSEAYRKKRLAEEEQSVTSEPDDDELISKPFHDWAEAPAARLVLNEASNPSDEVRIREHMLNAAYIDECLNQEHEVVLWPVLPLAL</sequence>
<feature type="region of interest" description="Disordered" evidence="1">
    <location>
        <begin position="28"/>
        <end position="48"/>
    </location>
</feature>
<evidence type="ECO:0000313" key="3">
    <source>
        <dbReference type="Proteomes" id="UP000242180"/>
    </source>
</evidence>
<dbReference type="AlphaFoldDB" id="A0A1X2H7W7"/>
<protein>
    <submittedName>
        <fullName evidence="2">Uncharacterized protein</fullName>
    </submittedName>
</protein>
<dbReference type="EMBL" id="MCGN01000007">
    <property type="protein sequence ID" value="ORY94634.1"/>
    <property type="molecule type" value="Genomic_DNA"/>
</dbReference>
<reference evidence="2 3" key="1">
    <citation type="submission" date="2016-07" db="EMBL/GenBank/DDBJ databases">
        <title>Pervasive Adenine N6-methylation of Active Genes in Fungi.</title>
        <authorList>
            <consortium name="DOE Joint Genome Institute"/>
            <person name="Mondo S.J."/>
            <person name="Dannebaum R.O."/>
            <person name="Kuo R.C."/>
            <person name="Labutti K."/>
            <person name="Haridas S."/>
            <person name="Kuo A."/>
            <person name="Salamov A."/>
            <person name="Ahrendt S.R."/>
            <person name="Lipzen A."/>
            <person name="Sullivan W."/>
            <person name="Andreopoulos W.B."/>
            <person name="Clum A."/>
            <person name="Lindquist E."/>
            <person name="Daum C."/>
            <person name="Ramamoorthy G.K."/>
            <person name="Gryganskyi A."/>
            <person name="Culley D."/>
            <person name="Magnuson J.K."/>
            <person name="James T.Y."/>
            <person name="O'Malley M.A."/>
            <person name="Stajich J.E."/>
            <person name="Spatafora J.W."/>
            <person name="Visel A."/>
            <person name="Grigoriev I.V."/>
        </authorList>
    </citation>
    <scope>NUCLEOTIDE SEQUENCE [LARGE SCALE GENOMIC DNA]</scope>
    <source>
        <strain evidence="2 3">NRRL 2496</strain>
    </source>
</reference>
<gene>
    <name evidence="2" type="ORF">BCR43DRAFT_327598</name>
</gene>
<proteinExistence type="predicted"/>
<organism evidence="2 3">
    <name type="scientific">Syncephalastrum racemosum</name>
    <name type="common">Filamentous fungus</name>
    <dbReference type="NCBI Taxonomy" id="13706"/>
    <lineage>
        <taxon>Eukaryota</taxon>
        <taxon>Fungi</taxon>
        <taxon>Fungi incertae sedis</taxon>
        <taxon>Mucoromycota</taxon>
        <taxon>Mucoromycotina</taxon>
        <taxon>Mucoromycetes</taxon>
        <taxon>Mucorales</taxon>
        <taxon>Syncephalastraceae</taxon>
        <taxon>Syncephalastrum</taxon>
    </lineage>
</organism>
<accession>A0A1X2H7W7</accession>
<evidence type="ECO:0000256" key="1">
    <source>
        <dbReference type="SAM" id="MobiDB-lite"/>
    </source>
</evidence>